<dbReference type="RefSeq" id="WP_007931015.1">
    <property type="nucleotide sequence ID" value="NZ_AKVJ01000006.1"/>
</dbReference>
<dbReference type="OrthoDB" id="9857789at2"/>
<dbReference type="EMBL" id="AKVJ01000006">
    <property type="protein sequence ID" value="EIW20625.1"/>
    <property type="molecule type" value="Genomic_DNA"/>
</dbReference>
<keyword evidence="2" id="KW-1185">Reference proteome</keyword>
<evidence type="ECO:0000313" key="2">
    <source>
        <dbReference type="Proteomes" id="UP000004324"/>
    </source>
</evidence>
<protein>
    <submittedName>
        <fullName evidence="1">Uncharacterized protein</fullName>
    </submittedName>
</protein>
<dbReference type="AlphaFoldDB" id="I8RNG7"/>
<accession>I8RNG7</accession>
<proteinExistence type="predicted"/>
<sequence precursor="true">MNFLKFGANLFSKNSLLLLLAGGIVLALLSDRRNLRSGAVKVTKGALIAKDEVKNAAAKVSARASDFVEEARQVRGVSPCRGAVAREKGHRIAVATTAKILTLKEAAQAEFKSIVDEAKRRRAIR</sequence>
<comment type="caution">
    <text evidence="1">The sequence shown here is derived from an EMBL/GenBank/DDBJ whole genome shotgun (WGS) entry which is preliminary data.</text>
</comment>
<evidence type="ECO:0000313" key="1">
    <source>
        <dbReference type="EMBL" id="EIW20625.1"/>
    </source>
</evidence>
<reference evidence="1 2" key="1">
    <citation type="journal article" date="2012" name="J. Bacteriol.">
        <title>Draft Genome Sequences for Two Metal-Reducing Pelosinus fermentans Strains Isolated from a Cr(VI)-Contaminated Site and for Type Strain R7.</title>
        <authorList>
            <person name="Brown S.D."/>
            <person name="Podar M."/>
            <person name="Klingeman D.M."/>
            <person name="Johnson C.M."/>
            <person name="Yang Z.K."/>
            <person name="Utturkar S.M."/>
            <person name="Land M.L."/>
            <person name="Mosher J.J."/>
            <person name="Hurt R.A.Jr."/>
            <person name="Phelps T.J."/>
            <person name="Palumbo A.V."/>
            <person name="Arkin A.P."/>
            <person name="Hazen T.C."/>
            <person name="Elias D.A."/>
        </authorList>
    </citation>
    <scope>NUCLEOTIDE SEQUENCE [LARGE SCALE GENOMIC DNA]</scope>
    <source>
        <strain evidence="1 2">B4</strain>
    </source>
</reference>
<organism evidence="1 2">
    <name type="scientific">Pelosinus fermentans B4</name>
    <dbReference type="NCBI Taxonomy" id="1149862"/>
    <lineage>
        <taxon>Bacteria</taxon>
        <taxon>Bacillati</taxon>
        <taxon>Bacillota</taxon>
        <taxon>Negativicutes</taxon>
        <taxon>Selenomonadales</taxon>
        <taxon>Sporomusaceae</taxon>
        <taxon>Pelosinus</taxon>
    </lineage>
</organism>
<name>I8RNG7_9FIRM</name>
<gene>
    <name evidence="1" type="ORF">FB4_2244</name>
</gene>
<dbReference type="PATRIC" id="fig|1149862.3.peg.520"/>
<dbReference type="Proteomes" id="UP000004324">
    <property type="component" value="Unassembled WGS sequence"/>
</dbReference>